<dbReference type="InterPro" id="IPR021726">
    <property type="entry name" value="THO_THOC2_N"/>
</dbReference>
<feature type="region of interest" description="Disordered" evidence="5">
    <location>
        <begin position="1406"/>
        <end position="1445"/>
    </location>
</feature>
<feature type="region of interest" description="Disordered" evidence="5">
    <location>
        <begin position="1963"/>
        <end position="1996"/>
    </location>
</feature>
<feature type="domain" description="THO complex subunitTHOC2 N-terminal" evidence="7">
    <location>
        <begin position="680"/>
        <end position="755"/>
    </location>
</feature>
<feature type="compositionally biased region" description="Basic and acidic residues" evidence="5">
    <location>
        <begin position="1810"/>
        <end position="1830"/>
    </location>
</feature>
<comment type="caution">
    <text evidence="9">The sequence shown here is derived from an EMBL/GenBank/DDBJ whole genome shotgun (WGS) entry which is preliminary data.</text>
</comment>
<evidence type="ECO:0000256" key="5">
    <source>
        <dbReference type="SAM" id="MobiDB-lite"/>
    </source>
</evidence>
<reference evidence="10" key="1">
    <citation type="journal article" date="2016" name="Nat. Commun.">
        <title>Genome analysis of three Pneumocystis species reveals adaptation mechanisms to life exclusively in mammalian hosts.</title>
        <authorList>
            <person name="Ma L."/>
            <person name="Chen Z."/>
            <person name="Huang D.W."/>
            <person name="Kutty G."/>
            <person name="Ishihara M."/>
            <person name="Wang H."/>
            <person name="Abouelleil A."/>
            <person name="Bishop L."/>
            <person name="Davey E."/>
            <person name="Deng R."/>
            <person name="Deng X."/>
            <person name="Fan L."/>
            <person name="Fantoni G."/>
            <person name="Fitzgerald M."/>
            <person name="Gogineni E."/>
            <person name="Goldberg J.M."/>
            <person name="Handley G."/>
            <person name="Hu X."/>
            <person name="Huber C."/>
            <person name="Jiao X."/>
            <person name="Jones K."/>
            <person name="Levin J.Z."/>
            <person name="Liu Y."/>
            <person name="Macdonald P."/>
            <person name="Melnikov A."/>
            <person name="Raley C."/>
            <person name="Sassi M."/>
            <person name="Sherman B.T."/>
            <person name="Song X."/>
            <person name="Sykes S."/>
            <person name="Tran B."/>
            <person name="Walsh L."/>
            <person name="Xia Y."/>
            <person name="Yang J."/>
            <person name="Young S."/>
            <person name="Zeng Q."/>
            <person name="Zheng X."/>
            <person name="Stephens R."/>
            <person name="Nusbaum C."/>
            <person name="Birren B.W."/>
            <person name="Azadi P."/>
            <person name="Lempicki R.A."/>
            <person name="Cuomo C.A."/>
            <person name="Kovacs J.A."/>
        </authorList>
    </citation>
    <scope>NUCLEOTIDE SEQUENCE [LARGE SCALE GENOMIC DNA]</scope>
    <source>
        <strain evidence="10">RU7</strain>
    </source>
</reference>
<dbReference type="GO" id="GO:0006406">
    <property type="term" value="P:mRNA export from nucleus"/>
    <property type="evidence" value="ECO:0007669"/>
    <property type="project" value="InterPro"/>
</dbReference>
<feature type="domain" description="THO complex subunitTHOC2 C-terminal" evidence="6">
    <location>
        <begin position="1067"/>
        <end position="1385"/>
    </location>
</feature>
<proteinExistence type="inferred from homology"/>
<dbReference type="STRING" id="1408657.A0A0W4ZK19"/>
<dbReference type="Pfam" id="PF11262">
    <property type="entry name" value="Tho2"/>
    <property type="match status" value="1"/>
</dbReference>
<organism evidence="9 10">
    <name type="scientific">Pneumocystis jirovecii (strain RU7)</name>
    <name type="common">Human pneumocystis pneumonia agent</name>
    <dbReference type="NCBI Taxonomy" id="1408657"/>
    <lineage>
        <taxon>Eukaryota</taxon>
        <taxon>Fungi</taxon>
        <taxon>Dikarya</taxon>
        <taxon>Ascomycota</taxon>
        <taxon>Taphrinomycotina</taxon>
        <taxon>Pneumocystomycetes</taxon>
        <taxon>Pneumocystaceae</taxon>
        <taxon>Pneumocystis</taxon>
    </lineage>
</organism>
<feature type="compositionally biased region" description="Polar residues" evidence="5">
    <location>
        <begin position="1974"/>
        <end position="1983"/>
    </location>
</feature>
<dbReference type="InterPro" id="IPR021418">
    <property type="entry name" value="THO_THOC2_C"/>
</dbReference>
<keyword evidence="10" id="KW-1185">Reference proteome</keyword>
<comment type="subcellular location">
    <subcellularLocation>
        <location evidence="1">Nucleus</location>
    </subcellularLocation>
</comment>
<evidence type="ECO:0000256" key="3">
    <source>
        <dbReference type="ARBA" id="ARBA00019596"/>
    </source>
</evidence>
<evidence type="ECO:0000259" key="6">
    <source>
        <dbReference type="Pfam" id="PF11262"/>
    </source>
</evidence>
<protein>
    <recommendedName>
        <fullName evidence="3">THO complex subunit 2</fullName>
    </recommendedName>
</protein>
<dbReference type="InterPro" id="IPR040007">
    <property type="entry name" value="Tho2"/>
</dbReference>
<dbReference type="GO" id="GO:0006397">
    <property type="term" value="P:mRNA processing"/>
    <property type="evidence" value="ECO:0007669"/>
    <property type="project" value="InterPro"/>
</dbReference>
<name>A0A0W4ZK19_PNEJ7</name>
<evidence type="ECO:0000313" key="10">
    <source>
        <dbReference type="Proteomes" id="UP000053447"/>
    </source>
</evidence>
<keyword evidence="4" id="KW-0539">Nucleus</keyword>
<evidence type="ECO:0000256" key="1">
    <source>
        <dbReference type="ARBA" id="ARBA00004123"/>
    </source>
</evidence>
<dbReference type="GeneID" id="28941082"/>
<feature type="compositionally biased region" description="Basic and acidic residues" evidence="5">
    <location>
        <begin position="1984"/>
        <end position="1996"/>
    </location>
</feature>
<feature type="region of interest" description="Disordered" evidence="5">
    <location>
        <begin position="1803"/>
        <end position="1831"/>
    </location>
</feature>
<dbReference type="GO" id="GO:0003729">
    <property type="term" value="F:mRNA binding"/>
    <property type="evidence" value="ECO:0007669"/>
    <property type="project" value="TreeGrafter"/>
</dbReference>
<evidence type="ECO:0000256" key="2">
    <source>
        <dbReference type="ARBA" id="ARBA00007857"/>
    </source>
</evidence>
<feature type="compositionally biased region" description="Basic and acidic residues" evidence="5">
    <location>
        <begin position="1863"/>
        <end position="1888"/>
    </location>
</feature>
<dbReference type="RefSeq" id="XP_018229049.1">
    <property type="nucleotide sequence ID" value="XM_018374827.1"/>
</dbReference>
<feature type="compositionally biased region" description="Polar residues" evidence="5">
    <location>
        <begin position="1541"/>
        <end position="1550"/>
    </location>
</feature>
<gene>
    <name evidence="9" type="ORF">T551_02564</name>
</gene>
<dbReference type="Pfam" id="PF16134">
    <property type="entry name" value="THOC2_N"/>
    <property type="match status" value="1"/>
</dbReference>
<sequence>MENKTIDDRFIEKKNNFKKMISERDYILNCVKMAEIAIANNSFQDMEYIIFDVFDSFIVKRNISEKIVSTILLDIQKLSTSFNIENICLDNIWLFQNDGHCSEISSDSILNSLTILLNELLSVGLVSMEIARERLESNLLVLVSAIPNHVNFTKKAIRINTSLLYKQTKFNLIREENEGYSKLIIEVNFFLQSDILNNDKNMISFKIKQLLNNITSLIGFFDLDSNRVLDILLTIASQNLTYHWKIFIELFSVSSWWCFTQSCFNLDDITSFEKRKRLNSILEKGVQSLFDDIQCCSGSKIASQLLGFKLKFYNSLENKQESLESLFMLIALLIKYRLVNIGDILPYLSSSDNAILMDWKNFNNSLEEKAFKARGNALSMAGALTDDGVLKDKVDKENNSRLETLESSFLITSYNFYNQKVLLLKALLSVGSLPQVIYMFSEFPFLCGPYPDLADLLHKIIHYMVSDIYNNISPLSGLSKNLRQSLFQEKKKNSDTRFRDLSLVSTQSYRVKLTLDPLPVQSINDSLRKFFYDDYAMNVIPVCKTYEDFHKMVIPVLRFSGLKIYRDIKLLCKICRIGRAQIKEEHSSQVVKELWKYVIRRVILPALSMIQVNPGVVNEIYDLIKFYSYSERYAFYGEWNNVIYKIYPELKIKVIEIEKETKSILRRISKTNVRQFGRILAKVSHANPCIIFSVALNQIESYDNLVDVVVDAARYITIFGYDVLTFILLVSLSNENKKRLKEDGTSIAHWLQGLASFCGRLFKRYSNMDPTTVIFYVFNQLKISNTFDLIVLKELIAQMAGIFPPTNLSESQLQGLAGGEYLKQIAMSLIYDSKTISSKSSIRLLRSLVESNLAGPLLILIAQQKLVCIYRMDDSDPHLKLLANLLDECQNILVQYVEFLTANLDFVNFSKLLPTIPDMCLKYGIEPSVAFYIARTKINEEIKRYYVNEDLKKKQEKLLEEKKCYEKKVYCNFDDSINIFNRDITDSNTNIFNTSGDLEEGEEVEDDIKLLSQNSHNENYSEIIDKSLLNPVLVSLVESITDVLPKEVWSYMRSFLLNYVLFAKFKSPWFYVTFWQLQLYDIYVPINQYEIEMNKMKSIVLTIDQDRPDVSVASQKKKEKDLIVQKIEKCQAELSSQISSYENTRKRIFLEKDIWFSFASSSVESNGTGPTGYHRRIEVINHLIQYCFLPRCLFSPNDSTYCAKFIRLIHSFGTPNFSTLTLYDRLFGDYLPSLLFICTQQEAENFGRFLREILIDLFSWYKDETVYNKEAKGTKNLPGFQKRWSSGFRDKFQECINDDDMLQYEEFKRLMYKWHRKLNQVFKICLDSKEYMHLRNAIIVLEKISECFPIISWMGRALKDKISFIVAQEKREDLKVRALGYRAKLIKGEIKWMSINQFQKIDISPGHNNLSNDSRTQGSASVKLTSPGNSSLDPESLTNNQSFKKKIDDNEVRNSGFNNIVLFDKSPEGLKYEQLSQGQDLIMNIKSEKQVKEESYIDSSVNKFRIENTVESSYINNDDSKKYNFGAKSLNVPRSKDDQANKNTPIDDSQSVDISRIDNKMLSDSNAVVHSKNLNSDLKIQSVSNKDNVEPSFHSDTVLYGNQDFYPTDNFNVKKLKGIETNEWSRSDDNFLEHKDSQNKSYNSQKHYNFSLEKEKDISVVTRTFIKNYEGTDALDEKAPVFSEKISQKRAINDFETSLPVTRVEHITGTHRKTSTESLKSITYQNKTKTPQDEIDSLNVHSSRRKQIMIAGELNEQVQSYSSSSKFKDIPKGPSLNRDKFSDRVFSSREISHDETVFSNRRTSPIKTSEIGKNRDIPDQRKGRDYEHVSTNRRSMMRFDMEKQSFIRRNTDEPFRIYSHPVSESDSRRESFFKESSKDSKSNRDDRRMVALSNKDVHSREKDYIHDIGNRGHSREKVRDKDNFVERGRFFSNKDNDFVDRNMEKVRSLRECKDSYEYREQAWDPTMSRKHSRNSSVRQISNRDLNDSFKRRRMES</sequence>
<dbReference type="Pfam" id="PF11732">
    <property type="entry name" value="Thoc2"/>
    <property type="match status" value="1"/>
</dbReference>
<dbReference type="PANTHER" id="PTHR21597">
    <property type="entry name" value="THO2 PROTEIN"/>
    <property type="match status" value="1"/>
</dbReference>
<dbReference type="PANTHER" id="PTHR21597:SF0">
    <property type="entry name" value="THO COMPLEX SUBUNIT 2"/>
    <property type="match status" value="1"/>
</dbReference>
<evidence type="ECO:0000256" key="4">
    <source>
        <dbReference type="ARBA" id="ARBA00023242"/>
    </source>
</evidence>
<accession>A0A0W4ZK19</accession>
<dbReference type="OrthoDB" id="29024at2759"/>
<dbReference type="GO" id="GO:0000445">
    <property type="term" value="C:THO complex part of transcription export complex"/>
    <property type="evidence" value="ECO:0007669"/>
    <property type="project" value="TreeGrafter"/>
</dbReference>
<dbReference type="eggNOG" id="KOG1874">
    <property type="taxonomic scope" value="Eukaryota"/>
</dbReference>
<feature type="compositionally biased region" description="Polar residues" evidence="5">
    <location>
        <begin position="1406"/>
        <end position="1442"/>
    </location>
</feature>
<feature type="domain" description="THO complex subunit 2 N-terminal" evidence="8">
    <location>
        <begin position="40"/>
        <end position="678"/>
    </location>
</feature>
<feature type="region of interest" description="Disordered" evidence="5">
    <location>
        <begin position="1530"/>
        <end position="1550"/>
    </location>
</feature>
<feature type="region of interest" description="Disordered" evidence="5">
    <location>
        <begin position="1858"/>
        <end position="1888"/>
    </location>
</feature>
<evidence type="ECO:0000313" key="9">
    <source>
        <dbReference type="EMBL" id="KTW28714.1"/>
    </source>
</evidence>
<dbReference type="Proteomes" id="UP000053447">
    <property type="component" value="Unassembled WGS sequence"/>
</dbReference>
<evidence type="ECO:0000259" key="8">
    <source>
        <dbReference type="Pfam" id="PF16134"/>
    </source>
</evidence>
<dbReference type="VEuPathDB" id="FungiDB:T551_02564"/>
<evidence type="ECO:0000259" key="7">
    <source>
        <dbReference type="Pfam" id="PF11732"/>
    </source>
</evidence>
<dbReference type="InterPro" id="IPR032302">
    <property type="entry name" value="THOC2_N"/>
</dbReference>
<comment type="similarity">
    <text evidence="2">Belongs to the THOC2 family.</text>
</comment>
<dbReference type="EMBL" id="LFWA01000011">
    <property type="protein sequence ID" value="KTW28714.1"/>
    <property type="molecule type" value="Genomic_DNA"/>
</dbReference>